<feature type="transmembrane region" description="Helical" evidence="7">
    <location>
        <begin position="71"/>
        <end position="93"/>
    </location>
</feature>
<dbReference type="Gene3D" id="1.20.1250.20">
    <property type="entry name" value="MFS general substrate transporter like domains"/>
    <property type="match status" value="1"/>
</dbReference>
<dbReference type="AlphaFoldDB" id="A0A0R1GKR9"/>
<dbReference type="InterPro" id="IPR050360">
    <property type="entry name" value="MFS_Sugar_Transporters"/>
</dbReference>
<evidence type="ECO:0000256" key="6">
    <source>
        <dbReference type="ARBA" id="ARBA00023136"/>
    </source>
</evidence>
<gene>
    <name evidence="9" type="ORF">FC07_GL000371</name>
</gene>
<evidence type="ECO:0000313" key="10">
    <source>
        <dbReference type="Proteomes" id="UP000051461"/>
    </source>
</evidence>
<keyword evidence="5 7" id="KW-1133">Transmembrane helix</keyword>
<reference evidence="9 10" key="1">
    <citation type="journal article" date="2015" name="Genome Announc.">
        <title>Expanding the biotechnology potential of lactobacilli through comparative genomics of 213 strains and associated genera.</title>
        <authorList>
            <person name="Sun Z."/>
            <person name="Harris H.M."/>
            <person name="McCann A."/>
            <person name="Guo C."/>
            <person name="Argimon S."/>
            <person name="Zhang W."/>
            <person name="Yang X."/>
            <person name="Jeffery I.B."/>
            <person name="Cooney J.C."/>
            <person name="Kagawa T.F."/>
            <person name="Liu W."/>
            <person name="Song Y."/>
            <person name="Salvetti E."/>
            <person name="Wrobel A."/>
            <person name="Rasinkangas P."/>
            <person name="Parkhill J."/>
            <person name="Rea M.C."/>
            <person name="O'Sullivan O."/>
            <person name="Ritari J."/>
            <person name="Douillard F.P."/>
            <person name="Paul Ross R."/>
            <person name="Yang R."/>
            <person name="Briner A.E."/>
            <person name="Felis G.E."/>
            <person name="de Vos W.M."/>
            <person name="Barrangou R."/>
            <person name="Klaenhammer T.R."/>
            <person name="Caufield P.W."/>
            <person name="Cui Y."/>
            <person name="Zhang H."/>
            <person name="O'Toole P.W."/>
        </authorList>
    </citation>
    <scope>NUCLEOTIDE SEQUENCE [LARGE SCALE GENOMIC DNA]</scope>
    <source>
        <strain evidence="9 10">DSM 20003</strain>
    </source>
</reference>
<evidence type="ECO:0000256" key="2">
    <source>
        <dbReference type="ARBA" id="ARBA00010992"/>
    </source>
</evidence>
<evidence type="ECO:0000259" key="8">
    <source>
        <dbReference type="PROSITE" id="PS50850"/>
    </source>
</evidence>
<dbReference type="Pfam" id="PF00083">
    <property type="entry name" value="Sugar_tr"/>
    <property type="match status" value="1"/>
</dbReference>
<keyword evidence="6 7" id="KW-0472">Membrane</keyword>
<evidence type="ECO:0000256" key="5">
    <source>
        <dbReference type="ARBA" id="ARBA00022989"/>
    </source>
</evidence>
<dbReference type="SUPFAM" id="SSF103473">
    <property type="entry name" value="MFS general substrate transporter"/>
    <property type="match status" value="1"/>
</dbReference>
<proteinExistence type="inferred from homology"/>
<dbReference type="PATRIC" id="fig|1423726.3.peg.388"/>
<dbReference type="STRING" id="1423726.FC07_GL000371"/>
<dbReference type="InterPro" id="IPR020846">
    <property type="entry name" value="MFS_dom"/>
</dbReference>
<comment type="caution">
    <text evidence="9">The sequence shown here is derived from an EMBL/GenBank/DDBJ whole genome shotgun (WGS) entry which is preliminary data.</text>
</comment>
<feature type="transmembrane region" description="Helical" evidence="7">
    <location>
        <begin position="228"/>
        <end position="249"/>
    </location>
</feature>
<protein>
    <recommendedName>
        <fullName evidence="8">Major facilitator superfamily (MFS) profile domain-containing protein</fullName>
    </recommendedName>
</protein>
<dbReference type="PANTHER" id="PTHR48022">
    <property type="entry name" value="PLASTIDIC GLUCOSE TRANSPORTER 4"/>
    <property type="match status" value="1"/>
</dbReference>
<dbReference type="PANTHER" id="PTHR48022:SF2">
    <property type="entry name" value="PLASTIDIC GLUCOSE TRANSPORTER 4"/>
    <property type="match status" value="1"/>
</dbReference>
<evidence type="ECO:0000256" key="3">
    <source>
        <dbReference type="ARBA" id="ARBA00022448"/>
    </source>
</evidence>
<dbReference type="InterPro" id="IPR036259">
    <property type="entry name" value="MFS_trans_sf"/>
</dbReference>
<keyword evidence="10" id="KW-1185">Reference proteome</keyword>
<dbReference type="InterPro" id="IPR005828">
    <property type="entry name" value="MFS_sugar_transport-like"/>
</dbReference>
<dbReference type="InterPro" id="IPR005829">
    <property type="entry name" value="Sugar_transporter_CS"/>
</dbReference>
<feature type="transmembrane region" description="Helical" evidence="7">
    <location>
        <begin position="160"/>
        <end position="178"/>
    </location>
</feature>
<name>A0A0R1GKR9_9LACO</name>
<evidence type="ECO:0000256" key="1">
    <source>
        <dbReference type="ARBA" id="ARBA00004651"/>
    </source>
</evidence>
<dbReference type="Proteomes" id="UP000051461">
    <property type="component" value="Unassembled WGS sequence"/>
</dbReference>
<evidence type="ECO:0000256" key="7">
    <source>
        <dbReference type="SAM" id="Phobius"/>
    </source>
</evidence>
<keyword evidence="4 7" id="KW-0812">Transmembrane</keyword>
<evidence type="ECO:0000313" key="9">
    <source>
        <dbReference type="EMBL" id="KRK34621.1"/>
    </source>
</evidence>
<comment type="similarity">
    <text evidence="2">Belongs to the major facilitator superfamily. Sugar transporter (TC 2.A.1.1) family.</text>
</comment>
<feature type="transmembrane region" description="Helical" evidence="7">
    <location>
        <begin position="108"/>
        <end position="129"/>
    </location>
</feature>
<dbReference type="GO" id="GO:0005351">
    <property type="term" value="F:carbohydrate:proton symporter activity"/>
    <property type="evidence" value="ECO:0007669"/>
    <property type="project" value="TreeGrafter"/>
</dbReference>
<keyword evidence="3" id="KW-0813">Transport</keyword>
<dbReference type="PROSITE" id="PS00216">
    <property type="entry name" value="SUGAR_TRANSPORT_1"/>
    <property type="match status" value="1"/>
</dbReference>
<feature type="domain" description="Major facilitator superfamily (MFS) profile" evidence="8">
    <location>
        <begin position="1"/>
        <end position="253"/>
    </location>
</feature>
<accession>A0A0R1GKR9</accession>
<dbReference type="PROSITE" id="PS50850">
    <property type="entry name" value="MFS"/>
    <property type="match status" value="1"/>
</dbReference>
<dbReference type="GO" id="GO:0005886">
    <property type="term" value="C:plasma membrane"/>
    <property type="evidence" value="ECO:0007669"/>
    <property type="project" value="UniProtKB-SubCell"/>
</dbReference>
<organism evidence="9 10">
    <name type="scientific">Loigolactobacillus bifermentans DSM 20003</name>
    <dbReference type="NCBI Taxonomy" id="1423726"/>
    <lineage>
        <taxon>Bacteria</taxon>
        <taxon>Bacillati</taxon>
        <taxon>Bacillota</taxon>
        <taxon>Bacilli</taxon>
        <taxon>Lactobacillales</taxon>
        <taxon>Lactobacillaceae</taxon>
        <taxon>Loigolactobacillus</taxon>
    </lineage>
</organism>
<comment type="subcellular location">
    <subcellularLocation>
        <location evidence="1">Cell membrane</location>
        <topology evidence="1">Multi-pass membrane protein</topology>
    </subcellularLocation>
</comment>
<dbReference type="EMBL" id="AZDA01000090">
    <property type="protein sequence ID" value="KRK34621.1"/>
    <property type="molecule type" value="Genomic_DNA"/>
</dbReference>
<sequence>MYCAVPTLIWLIGIRKMPESPRWLISRGRGAEVPAILAKIGPQVTLPVVPVTDHQQKVAFSAIFKGGYGKWFFFVVAFWSLQIIPVFGIGTYLPTIMAQLGLTGNLKYLGSAVVNCLYLLGLIPIFIYLDRAGRRPTLIASFLVRSVALVILTLTAKLNLPFAIVLFLFVLFGASNAAGGSHQFVYPNELFPTEVRATAVGAVTSFTRILSAVSTFLTPIVLNRFGLQTMLAICAGVSIVGTVISVMMAPETKDLNLNDAASLNHKITADSVPDQHCDRIVDHV</sequence>
<evidence type="ECO:0000256" key="4">
    <source>
        <dbReference type="ARBA" id="ARBA00022692"/>
    </source>
</evidence>